<keyword evidence="2" id="KW-1185">Reference proteome</keyword>
<dbReference type="AlphaFoldDB" id="A0A7R6SS06"/>
<protein>
    <recommendedName>
        <fullName evidence="3">SapC family protein</fullName>
    </recommendedName>
</protein>
<organism evidence="1 2">
    <name type="scientific">Amphritea japonica ATCC BAA-1530</name>
    <dbReference type="NCBI Taxonomy" id="1278309"/>
    <lineage>
        <taxon>Bacteria</taxon>
        <taxon>Pseudomonadati</taxon>
        <taxon>Pseudomonadota</taxon>
        <taxon>Gammaproteobacteria</taxon>
        <taxon>Oceanospirillales</taxon>
        <taxon>Oceanospirillaceae</taxon>
        <taxon>Amphritea</taxon>
    </lineage>
</organism>
<dbReference type="InterPro" id="IPR010836">
    <property type="entry name" value="SapC"/>
</dbReference>
<dbReference type="OrthoDB" id="9806524at2"/>
<evidence type="ECO:0000313" key="1">
    <source>
        <dbReference type="EMBL" id="BBB25260.1"/>
    </source>
</evidence>
<dbReference type="RefSeq" id="WP_019622378.1">
    <property type="nucleotide sequence ID" value="NZ_AP014545.1"/>
</dbReference>
<dbReference type="Proteomes" id="UP000595663">
    <property type="component" value="Chromosome"/>
</dbReference>
<dbReference type="EMBL" id="AP014545">
    <property type="protein sequence ID" value="BBB25260.1"/>
    <property type="molecule type" value="Genomic_DNA"/>
</dbReference>
<evidence type="ECO:0008006" key="3">
    <source>
        <dbReference type="Google" id="ProtNLM"/>
    </source>
</evidence>
<sequence>MLPMFYQQLSAVSSAHHNDFNVDIADYSFAAAANTIPVGLSEFGQLLFHYPIVFMSAENGYVPVAVVGTEAGENLFVDGQGQWLASYLPAYVRRYPFTVASVSDQNSTLTVCIDESYSGCNREGRGEALFTDANEQTDYLQKTSQFLQQFELDFRRNKIFTDKLTDLGLLESTEATFIAEETGKGRKLDGFFVVNRERLKKLSATDLDELNRSGALELIYQHLASLSRFSHLFNT</sequence>
<evidence type="ECO:0000313" key="2">
    <source>
        <dbReference type="Proteomes" id="UP000595663"/>
    </source>
</evidence>
<proteinExistence type="predicted"/>
<gene>
    <name evidence="1" type="ORF">AMJAP_0661</name>
</gene>
<name>A0A7R6SS06_9GAMM</name>
<dbReference type="Pfam" id="PF07277">
    <property type="entry name" value="SapC"/>
    <property type="match status" value="1"/>
</dbReference>
<reference evidence="1 2" key="1">
    <citation type="journal article" date="2008" name="Int. J. Syst. Evol. Microbiol.">
        <title>Amphritea japonica sp. nov. and Amphritea balenae sp. nov., isolated from the sediment adjacent to sperm whale carcasses off Kagoshima, Japan.</title>
        <authorList>
            <person name="Miyazaki M."/>
            <person name="Nogi Y."/>
            <person name="Fujiwara Y."/>
            <person name="Kawato M."/>
            <person name="Nagahama T."/>
            <person name="Kubokawa K."/>
            <person name="Horikoshi K."/>
        </authorList>
    </citation>
    <scope>NUCLEOTIDE SEQUENCE [LARGE SCALE GENOMIC DNA]</scope>
    <source>
        <strain evidence="1 2">ATCC BAA-1530</strain>
    </source>
</reference>
<accession>A0A7R6SS06</accession>
<dbReference type="KEGG" id="ajp:AMJAP_0661"/>